<dbReference type="PANTHER" id="PTHR38035">
    <property type="entry name" value="UPF0070 PROTEIN YFGM"/>
    <property type="match status" value="1"/>
</dbReference>
<reference evidence="11 12" key="1">
    <citation type="submission" date="2020-08" db="EMBL/GenBank/DDBJ databases">
        <title>Genomic Encyclopedia of Type Strains, Phase IV (KMG-IV): sequencing the most valuable type-strain genomes for metagenomic binning, comparative biology and taxonomic classification.</title>
        <authorList>
            <person name="Goeker M."/>
        </authorList>
    </citation>
    <scope>NUCLEOTIDE SEQUENCE [LARGE SCALE GENOMIC DNA]</scope>
    <source>
        <strain evidence="11 12">DSM 26723</strain>
    </source>
</reference>
<dbReference type="SUPFAM" id="SSF48452">
    <property type="entry name" value="TPR-like"/>
    <property type="match status" value="1"/>
</dbReference>
<dbReference type="EMBL" id="JACHHZ010000008">
    <property type="protein sequence ID" value="MBB6096542.1"/>
    <property type="molecule type" value="Genomic_DNA"/>
</dbReference>
<dbReference type="GO" id="GO:0005886">
    <property type="term" value="C:plasma membrane"/>
    <property type="evidence" value="ECO:0007669"/>
    <property type="project" value="UniProtKB-SubCell"/>
</dbReference>
<dbReference type="InterPro" id="IPR026039">
    <property type="entry name" value="YfgM"/>
</dbReference>
<evidence type="ECO:0000256" key="7">
    <source>
        <dbReference type="ARBA" id="ARBA00024197"/>
    </source>
</evidence>
<keyword evidence="2" id="KW-1003">Cell membrane</keyword>
<accession>A0A841HX62</accession>
<dbReference type="GO" id="GO:0044877">
    <property type="term" value="F:protein-containing complex binding"/>
    <property type="evidence" value="ECO:0007669"/>
    <property type="project" value="InterPro"/>
</dbReference>
<dbReference type="InterPro" id="IPR018704">
    <property type="entry name" value="SecYEG/CpoB_TPR"/>
</dbReference>
<sequence length="221" mass="23779">MADENLSDNEREELLRQWWRDNWAWIVGGVILGVGLLIGWNYWGSHKQRQAESAGQLYSDIEAAVAAGDATKAQEKLDALIGDFDSSAYAQQGRLLLAKSHVEAAKFAEAESLLRTVVDKSKDEELGAVAKLRLARLLIQDGKHDDAVKLLEPLTAGAFGAQAREIRGDALFAKGDAEGARAEYAAALAEADVQIDRQIVELKLQDVGGVVPASGAVQGTL</sequence>
<evidence type="ECO:0000256" key="3">
    <source>
        <dbReference type="ARBA" id="ARBA00022692"/>
    </source>
</evidence>
<keyword evidence="12" id="KW-1185">Reference proteome</keyword>
<dbReference type="RefSeq" id="WP_184335929.1">
    <property type="nucleotide sequence ID" value="NZ_JACHHZ010000008.1"/>
</dbReference>
<comment type="caution">
    <text evidence="11">The sequence shown here is derived from an EMBL/GenBank/DDBJ whole genome shotgun (WGS) entry which is preliminary data.</text>
</comment>
<evidence type="ECO:0000256" key="6">
    <source>
        <dbReference type="ARBA" id="ARBA00023186"/>
    </source>
</evidence>
<evidence type="ECO:0000256" key="4">
    <source>
        <dbReference type="ARBA" id="ARBA00022989"/>
    </source>
</evidence>
<keyword evidence="4 9" id="KW-1133">Transmembrane helix</keyword>
<keyword evidence="6" id="KW-0143">Chaperone</keyword>
<evidence type="ECO:0000256" key="1">
    <source>
        <dbReference type="ARBA" id="ARBA00004401"/>
    </source>
</evidence>
<feature type="transmembrane region" description="Helical" evidence="9">
    <location>
        <begin position="23"/>
        <end position="43"/>
    </location>
</feature>
<keyword evidence="5 9" id="KW-0472">Membrane</keyword>
<organism evidence="11 12">
    <name type="scientific">Povalibacter uvarum</name>
    <dbReference type="NCBI Taxonomy" id="732238"/>
    <lineage>
        <taxon>Bacteria</taxon>
        <taxon>Pseudomonadati</taxon>
        <taxon>Pseudomonadota</taxon>
        <taxon>Gammaproteobacteria</taxon>
        <taxon>Steroidobacterales</taxon>
        <taxon>Steroidobacteraceae</taxon>
        <taxon>Povalibacter</taxon>
    </lineage>
</organism>
<dbReference type="Pfam" id="PF09976">
    <property type="entry name" value="TPR_21"/>
    <property type="match status" value="1"/>
</dbReference>
<dbReference type="InterPro" id="IPR011990">
    <property type="entry name" value="TPR-like_helical_dom_sf"/>
</dbReference>
<evidence type="ECO:0000256" key="9">
    <source>
        <dbReference type="SAM" id="Phobius"/>
    </source>
</evidence>
<evidence type="ECO:0000256" key="8">
    <source>
        <dbReference type="ARBA" id="ARBA00024235"/>
    </source>
</evidence>
<proteinExistence type="inferred from homology"/>
<evidence type="ECO:0000256" key="2">
    <source>
        <dbReference type="ARBA" id="ARBA00022475"/>
    </source>
</evidence>
<dbReference type="PANTHER" id="PTHR38035:SF1">
    <property type="entry name" value="ANCILLARY SECYEG TRANSLOCON SUBUNIT"/>
    <property type="match status" value="1"/>
</dbReference>
<comment type="subcellular location">
    <subcellularLocation>
        <location evidence="1">Cell membrane</location>
        <topology evidence="1">Single-pass type II membrane protein</topology>
    </subcellularLocation>
</comment>
<protein>
    <recommendedName>
        <fullName evidence="8">Ancillary SecYEG translocon subunit</fullName>
    </recommendedName>
</protein>
<evidence type="ECO:0000256" key="5">
    <source>
        <dbReference type="ARBA" id="ARBA00023136"/>
    </source>
</evidence>
<evidence type="ECO:0000259" key="10">
    <source>
        <dbReference type="Pfam" id="PF09976"/>
    </source>
</evidence>
<evidence type="ECO:0000313" key="12">
    <source>
        <dbReference type="Proteomes" id="UP000588068"/>
    </source>
</evidence>
<evidence type="ECO:0000313" key="11">
    <source>
        <dbReference type="EMBL" id="MBB6096542.1"/>
    </source>
</evidence>
<dbReference type="Gene3D" id="1.25.40.10">
    <property type="entry name" value="Tetratricopeptide repeat domain"/>
    <property type="match status" value="1"/>
</dbReference>
<comment type="similarity">
    <text evidence="7">Belongs to the YfgM family.</text>
</comment>
<gene>
    <name evidence="11" type="ORF">HNQ60_005464</name>
</gene>
<dbReference type="AlphaFoldDB" id="A0A841HX62"/>
<dbReference type="PIRSF" id="PIRSF006170">
    <property type="entry name" value="YfgM"/>
    <property type="match status" value="1"/>
</dbReference>
<feature type="domain" description="Ancillary SecYEG translocon subunit/Cell division coordinator CpoB TPR" evidence="10">
    <location>
        <begin position="16"/>
        <end position="208"/>
    </location>
</feature>
<dbReference type="Proteomes" id="UP000588068">
    <property type="component" value="Unassembled WGS sequence"/>
</dbReference>
<keyword evidence="3 9" id="KW-0812">Transmembrane</keyword>
<name>A0A841HX62_9GAMM</name>